<organism evidence="2 3">
    <name type="scientific">Panagrolaimus superbus</name>
    <dbReference type="NCBI Taxonomy" id="310955"/>
    <lineage>
        <taxon>Eukaryota</taxon>
        <taxon>Metazoa</taxon>
        <taxon>Ecdysozoa</taxon>
        <taxon>Nematoda</taxon>
        <taxon>Chromadorea</taxon>
        <taxon>Rhabditida</taxon>
        <taxon>Tylenchina</taxon>
        <taxon>Panagrolaimomorpha</taxon>
        <taxon>Panagrolaimoidea</taxon>
        <taxon>Panagrolaimidae</taxon>
        <taxon>Panagrolaimus</taxon>
    </lineage>
</organism>
<proteinExistence type="predicted"/>
<dbReference type="GO" id="GO:0005852">
    <property type="term" value="C:eukaryotic translation initiation factor 3 complex"/>
    <property type="evidence" value="ECO:0007669"/>
    <property type="project" value="InterPro"/>
</dbReference>
<name>A0A914Z2T7_9BILA</name>
<feature type="region of interest" description="Disordered" evidence="1">
    <location>
        <begin position="153"/>
        <end position="173"/>
    </location>
</feature>
<evidence type="ECO:0000313" key="2">
    <source>
        <dbReference type="Proteomes" id="UP000887577"/>
    </source>
</evidence>
<feature type="region of interest" description="Disordered" evidence="1">
    <location>
        <begin position="30"/>
        <end position="51"/>
    </location>
</feature>
<evidence type="ECO:0000256" key="1">
    <source>
        <dbReference type="SAM" id="MobiDB-lite"/>
    </source>
</evidence>
<accession>A0A914Z2T7</accession>
<dbReference type="Proteomes" id="UP000887577">
    <property type="component" value="Unplaced"/>
</dbReference>
<protein>
    <submittedName>
        <fullName evidence="3">Eukaryotic translation initiation factor 3 30 kDa subunit</fullName>
    </submittedName>
</protein>
<dbReference type="WBParaSite" id="PSU_v2.g6661.t1">
    <property type="protein sequence ID" value="PSU_v2.g6661.t1"/>
    <property type="gene ID" value="PSU_v2.g6661"/>
</dbReference>
<reference evidence="3" key="1">
    <citation type="submission" date="2022-11" db="UniProtKB">
        <authorList>
            <consortium name="WormBaseParasite"/>
        </authorList>
    </citation>
    <scope>IDENTIFICATION</scope>
</reference>
<keyword evidence="2" id="KW-1185">Reference proteome</keyword>
<dbReference type="InterPro" id="IPR013906">
    <property type="entry name" value="eIF3j"/>
</dbReference>
<evidence type="ECO:0000313" key="3">
    <source>
        <dbReference type="WBParaSite" id="PSU_v2.g6661.t1"/>
    </source>
</evidence>
<dbReference type="AlphaFoldDB" id="A0A914Z2T7"/>
<feature type="compositionally biased region" description="Low complexity" evidence="1">
    <location>
        <begin position="37"/>
        <end position="46"/>
    </location>
</feature>
<dbReference type="GO" id="GO:0003743">
    <property type="term" value="F:translation initiation factor activity"/>
    <property type="evidence" value="ECO:0007669"/>
    <property type="project" value="InterPro"/>
</dbReference>
<sequence length="190" mass="21586">MDDWDADDIDVTAGLKSKLVDLGLENVVKKDDHPVPTTTATASSTSNERSAHLEALEAEKQSDLEAGMLLLGLAPDVKQKKFENLSSKKQFEDYGNEVGETYKTRSKDPNYMAFALPVVTHVCANMSKLQLEEIQQIVQGYINVFTQKEAEAKKVEQQKNEKKQKKNKKKQLEKDDMVVDEYADYEDQYY</sequence>
<dbReference type="Pfam" id="PF08597">
    <property type="entry name" value="eIF3_subunit"/>
    <property type="match status" value="1"/>
</dbReference>